<dbReference type="Proteomes" id="UP001597063">
    <property type="component" value="Unassembled WGS sequence"/>
</dbReference>
<evidence type="ECO:0000313" key="3">
    <source>
        <dbReference type="Proteomes" id="UP001597063"/>
    </source>
</evidence>
<evidence type="ECO:0000313" key="2">
    <source>
        <dbReference type="EMBL" id="MFD0684244.1"/>
    </source>
</evidence>
<sequence>MNERSMNGARRFGAGRRVVAGMALASAVAVAAGGCGSGGGEEKDGPEVAWAGKVCGAMNTGGNLSVPKIDNADVLKSRASIVKLLDDISQRMRKLETGLQGVGAPPVANGKALYTTAMGNLTRTHSTVTTASKSLHRAKVTDQKSFQRAVGRVGQAFGQFNTYQGPQQDFRKDPALNAAFEKAPACQATKA</sequence>
<feature type="signal peptide" evidence="1">
    <location>
        <begin position="1"/>
        <end position="31"/>
    </location>
</feature>
<dbReference type="PROSITE" id="PS51257">
    <property type="entry name" value="PROKAR_LIPOPROTEIN"/>
    <property type="match status" value="1"/>
</dbReference>
<evidence type="ECO:0008006" key="4">
    <source>
        <dbReference type="Google" id="ProtNLM"/>
    </source>
</evidence>
<keyword evidence="1" id="KW-0732">Signal</keyword>
<dbReference type="EMBL" id="JBHTGP010000003">
    <property type="protein sequence ID" value="MFD0684244.1"/>
    <property type="molecule type" value="Genomic_DNA"/>
</dbReference>
<accession>A0ABW2XFH2</accession>
<keyword evidence="3" id="KW-1185">Reference proteome</keyword>
<comment type="caution">
    <text evidence="2">The sequence shown here is derived from an EMBL/GenBank/DDBJ whole genome shotgun (WGS) entry which is preliminary data.</text>
</comment>
<gene>
    <name evidence="2" type="ORF">ACFQZM_07040</name>
</gene>
<feature type="chain" id="PRO_5045968325" description="Lipoprotein" evidence="1">
    <location>
        <begin position="32"/>
        <end position="191"/>
    </location>
</feature>
<dbReference type="RefSeq" id="WP_131759284.1">
    <property type="nucleotide sequence ID" value="NZ_CAACUY010000073.1"/>
</dbReference>
<protein>
    <recommendedName>
        <fullName evidence="4">Lipoprotein</fullName>
    </recommendedName>
</protein>
<reference evidence="3" key="1">
    <citation type="journal article" date="2019" name="Int. J. Syst. Evol. Microbiol.">
        <title>The Global Catalogue of Microorganisms (GCM) 10K type strain sequencing project: providing services to taxonomists for standard genome sequencing and annotation.</title>
        <authorList>
            <consortium name="The Broad Institute Genomics Platform"/>
            <consortium name="The Broad Institute Genome Sequencing Center for Infectious Disease"/>
            <person name="Wu L."/>
            <person name="Ma J."/>
        </authorList>
    </citation>
    <scope>NUCLEOTIDE SEQUENCE [LARGE SCALE GENOMIC DNA]</scope>
    <source>
        <strain evidence="3">JCM 9371</strain>
    </source>
</reference>
<evidence type="ECO:0000256" key="1">
    <source>
        <dbReference type="SAM" id="SignalP"/>
    </source>
</evidence>
<name>A0ABW2XFH2_9ACTN</name>
<organism evidence="2 3">
    <name type="scientific">Actinomadura fibrosa</name>
    <dbReference type="NCBI Taxonomy" id="111802"/>
    <lineage>
        <taxon>Bacteria</taxon>
        <taxon>Bacillati</taxon>
        <taxon>Actinomycetota</taxon>
        <taxon>Actinomycetes</taxon>
        <taxon>Streptosporangiales</taxon>
        <taxon>Thermomonosporaceae</taxon>
        <taxon>Actinomadura</taxon>
    </lineage>
</organism>
<proteinExistence type="predicted"/>